<evidence type="ECO:0000256" key="2">
    <source>
        <dbReference type="ARBA" id="ARBA00022692"/>
    </source>
</evidence>
<evidence type="ECO:0000256" key="1">
    <source>
        <dbReference type="ARBA" id="ARBA00004370"/>
    </source>
</evidence>
<dbReference type="Proteomes" id="UP000050761">
    <property type="component" value="Unassembled WGS sequence"/>
</dbReference>
<dbReference type="OrthoDB" id="5864760at2759"/>
<evidence type="ECO:0000259" key="5">
    <source>
        <dbReference type="Pfam" id="PF01094"/>
    </source>
</evidence>
<dbReference type="InterPro" id="IPR001828">
    <property type="entry name" value="ANF_lig-bd_rcpt"/>
</dbReference>
<evidence type="ECO:0000313" key="7">
    <source>
        <dbReference type="Proteomes" id="UP000050761"/>
    </source>
</evidence>
<sequence>MFLFRYAASVGYIGSAGALTVALDTIRESHILDGYDFNFIIRYDNCVEKNAVADAIDMVMNYNADAFIGPTCNAPAIATGVISSVYNLPHYVWGFTTANELANAPRFPTVIIMTPNYFSLALLSVMGHFGWTEFAFIYSGAEDAERCPVYLTDLQKAVFDQPSFTLSFNAMWRNNTDQDMNLILSELKDKARIVVLCSSSAAIKRKLLLLAHDLDMTTDEYVYILSDLGASGYIGGTSSKTNQTAYVWEDQSTPADGRDKDAYSVFKRTLALSDVADDSHTSAAYTEFADRVQQKMRLPPFLCSSECDKANGWKIALFANQLHDAFLMYATVANRTLTAGHSYRDGTYMFNHTAGVYQGYF</sequence>
<name>A0A3P7TCC2_HELPZ</name>
<dbReference type="EMBL" id="UZAH01000072">
    <property type="protein sequence ID" value="VDO18501.1"/>
    <property type="molecule type" value="Genomic_DNA"/>
</dbReference>
<dbReference type="GO" id="GO:0038023">
    <property type="term" value="F:signaling receptor activity"/>
    <property type="evidence" value="ECO:0007669"/>
    <property type="project" value="TreeGrafter"/>
</dbReference>
<dbReference type="GO" id="GO:0016020">
    <property type="term" value="C:membrane"/>
    <property type="evidence" value="ECO:0007669"/>
    <property type="project" value="UniProtKB-SubCell"/>
</dbReference>
<keyword evidence="3" id="KW-1133">Transmembrane helix</keyword>
<dbReference type="GO" id="GO:0007165">
    <property type="term" value="P:signal transduction"/>
    <property type="evidence" value="ECO:0007669"/>
    <property type="project" value="TreeGrafter"/>
</dbReference>
<dbReference type="GO" id="GO:0017046">
    <property type="term" value="F:peptide hormone binding"/>
    <property type="evidence" value="ECO:0007669"/>
    <property type="project" value="TreeGrafter"/>
</dbReference>
<keyword evidence="2" id="KW-0812">Transmembrane</keyword>
<keyword evidence="4" id="KW-0472">Membrane</keyword>
<dbReference type="PANTHER" id="PTHR44755">
    <property type="entry name" value="NATRIURETIC PEPTIDE RECEPTOR 3-RELATED"/>
    <property type="match status" value="1"/>
</dbReference>
<evidence type="ECO:0000256" key="3">
    <source>
        <dbReference type="ARBA" id="ARBA00022989"/>
    </source>
</evidence>
<organism evidence="6">
    <name type="scientific">Heligmosomoides polygyrus</name>
    <name type="common">Parasitic roundworm</name>
    <dbReference type="NCBI Taxonomy" id="6339"/>
    <lineage>
        <taxon>Eukaryota</taxon>
        <taxon>Metazoa</taxon>
        <taxon>Ecdysozoa</taxon>
        <taxon>Nematoda</taxon>
        <taxon>Chromadorea</taxon>
        <taxon>Rhabditida</taxon>
        <taxon>Rhabditina</taxon>
        <taxon>Rhabditomorpha</taxon>
        <taxon>Strongyloidea</taxon>
        <taxon>Heligmosomidae</taxon>
        <taxon>Heligmosomoides</taxon>
    </lineage>
</organism>
<keyword evidence="7" id="KW-1185">Reference proteome</keyword>
<evidence type="ECO:0000313" key="6">
    <source>
        <dbReference type="EMBL" id="VDO18501.1"/>
    </source>
</evidence>
<dbReference type="AlphaFoldDB" id="A0A3P7TCC2"/>
<dbReference type="InterPro" id="IPR028082">
    <property type="entry name" value="Peripla_BP_I"/>
</dbReference>
<evidence type="ECO:0000313" key="8">
    <source>
        <dbReference type="WBParaSite" id="HPBE_0000011801-mRNA-1"/>
    </source>
</evidence>
<reference evidence="8" key="2">
    <citation type="submission" date="2019-09" db="UniProtKB">
        <authorList>
            <consortium name="WormBaseParasite"/>
        </authorList>
    </citation>
    <scope>IDENTIFICATION</scope>
</reference>
<accession>A0A3P7TCC2</accession>
<feature type="domain" description="Receptor ligand binding region" evidence="5">
    <location>
        <begin position="16"/>
        <end position="339"/>
    </location>
</feature>
<dbReference type="WBParaSite" id="HPBE_0000011801-mRNA-1">
    <property type="protein sequence ID" value="HPBE_0000011801-mRNA-1"/>
    <property type="gene ID" value="HPBE_0000011801"/>
</dbReference>
<reference evidence="6 7" key="1">
    <citation type="submission" date="2018-11" db="EMBL/GenBank/DDBJ databases">
        <authorList>
            <consortium name="Pathogen Informatics"/>
        </authorList>
    </citation>
    <scope>NUCLEOTIDE SEQUENCE [LARGE SCALE GENOMIC DNA]</scope>
</reference>
<dbReference type="CDD" id="cd06352">
    <property type="entry name" value="PBP1_NPR_GC-like"/>
    <property type="match status" value="1"/>
</dbReference>
<evidence type="ECO:0000256" key="4">
    <source>
        <dbReference type="ARBA" id="ARBA00023136"/>
    </source>
</evidence>
<gene>
    <name evidence="6" type="ORF">HPBE_LOCUS119</name>
</gene>
<comment type="subcellular location">
    <subcellularLocation>
        <location evidence="1">Membrane</location>
    </subcellularLocation>
</comment>
<proteinExistence type="predicted"/>
<protein>
    <submittedName>
        <fullName evidence="8">ANF_receptor domain-containing protein</fullName>
    </submittedName>
</protein>
<dbReference type="Pfam" id="PF01094">
    <property type="entry name" value="ANF_receptor"/>
    <property type="match status" value="1"/>
</dbReference>
<dbReference type="Gene3D" id="3.40.50.2300">
    <property type="match status" value="2"/>
</dbReference>
<dbReference type="PANTHER" id="PTHR44755:SF8">
    <property type="entry name" value="RECEPTOR LIGAND BINDING REGION DOMAIN-CONTAINING PROTEIN"/>
    <property type="match status" value="1"/>
</dbReference>
<dbReference type="SUPFAM" id="SSF53822">
    <property type="entry name" value="Periplasmic binding protein-like I"/>
    <property type="match status" value="1"/>
</dbReference>
<dbReference type="InterPro" id="IPR052612">
    <property type="entry name" value="ANP_Clearance_Receptor"/>
</dbReference>